<reference evidence="1" key="1">
    <citation type="submission" date="2018-11" db="EMBL/GenBank/DDBJ databases">
        <authorList>
            <consortium name="Genoscope - CEA"/>
            <person name="William W."/>
        </authorList>
    </citation>
    <scope>NUCLEOTIDE SEQUENCE</scope>
</reference>
<dbReference type="EMBL" id="LR031872">
    <property type="protein sequence ID" value="VDC85714.1"/>
    <property type="molecule type" value="Genomic_DNA"/>
</dbReference>
<organism evidence="1">
    <name type="scientific">Brassica oleracea</name>
    <name type="common">Wild cabbage</name>
    <dbReference type="NCBI Taxonomy" id="3712"/>
    <lineage>
        <taxon>Eukaryota</taxon>
        <taxon>Viridiplantae</taxon>
        <taxon>Streptophyta</taxon>
        <taxon>Embryophyta</taxon>
        <taxon>Tracheophyta</taxon>
        <taxon>Spermatophyta</taxon>
        <taxon>Magnoliopsida</taxon>
        <taxon>eudicotyledons</taxon>
        <taxon>Gunneridae</taxon>
        <taxon>Pentapetalae</taxon>
        <taxon>rosids</taxon>
        <taxon>malvids</taxon>
        <taxon>Brassicales</taxon>
        <taxon>Brassicaceae</taxon>
        <taxon>Brassiceae</taxon>
        <taxon>Brassica</taxon>
    </lineage>
</organism>
<proteinExistence type="predicted"/>
<accession>A0A3P6AE14</accession>
<dbReference type="AlphaFoldDB" id="A0A3P6AE14"/>
<name>A0A3P6AE14_BRAOL</name>
<gene>
    <name evidence="1" type="ORF">BOLC3T12989H</name>
</gene>
<protein>
    <submittedName>
        <fullName evidence="1">Uncharacterized protein</fullName>
    </submittedName>
</protein>
<sequence length="37" mass="4528">MSLDLCKKNPSFLWCDCGYMSRGKLWCFQIILFRHWT</sequence>
<evidence type="ECO:0000313" key="1">
    <source>
        <dbReference type="EMBL" id="VDC85714.1"/>
    </source>
</evidence>